<evidence type="ECO:0000313" key="3">
    <source>
        <dbReference type="Proteomes" id="UP000314294"/>
    </source>
</evidence>
<dbReference type="AlphaFoldDB" id="A0A4Z2GIW8"/>
<feature type="region of interest" description="Disordered" evidence="1">
    <location>
        <begin position="225"/>
        <end position="254"/>
    </location>
</feature>
<sequence length="343" mass="36585">MKFNNEFKVTSLTETFLGYFGGARPSSFRPCSSLVRAASSLDSAALTVPTQRSGVTPISDHSLTWRWSSLSPSSSSSEHLLSSSETSLRSSSPSSSARLSAPLCFALTSALTSACLSSTERIRDAKSRSLSFTSVSALAFLDHLLEILPGLLHLDLNRQMNGHLHKRHTGSRSSRQNISSSRSCSRHSRACRSAAGAISRWAIRVATRRWGSRWASQYDVRHTRQDFRAPTRGEAAAAAHTSHAASPGSADRAGGADAIRLKASASSLKAALTLISGRWVNGLSQAGQRQASAAPAPAHAVSRQARQKLCPQGVVTGSVNTWRHTVHWNCSSGSAKHPGEAMA</sequence>
<reference evidence="2 3" key="1">
    <citation type="submission" date="2019-03" db="EMBL/GenBank/DDBJ databases">
        <title>First draft genome of Liparis tanakae, snailfish: a comprehensive survey of snailfish specific genes.</title>
        <authorList>
            <person name="Kim W."/>
            <person name="Song I."/>
            <person name="Jeong J.-H."/>
            <person name="Kim D."/>
            <person name="Kim S."/>
            <person name="Ryu S."/>
            <person name="Song J.Y."/>
            <person name="Lee S.K."/>
        </authorList>
    </citation>
    <scope>NUCLEOTIDE SEQUENCE [LARGE SCALE GENOMIC DNA]</scope>
    <source>
        <tissue evidence="2">Muscle</tissue>
    </source>
</reference>
<protein>
    <submittedName>
        <fullName evidence="2">Uncharacterized protein</fullName>
    </submittedName>
</protein>
<evidence type="ECO:0000256" key="1">
    <source>
        <dbReference type="SAM" id="MobiDB-lite"/>
    </source>
</evidence>
<feature type="compositionally biased region" description="Low complexity" evidence="1">
    <location>
        <begin position="171"/>
        <end position="183"/>
    </location>
</feature>
<dbReference type="Proteomes" id="UP000314294">
    <property type="component" value="Unassembled WGS sequence"/>
</dbReference>
<feature type="compositionally biased region" description="Low complexity" evidence="1">
    <location>
        <begin position="232"/>
        <end position="250"/>
    </location>
</feature>
<feature type="region of interest" description="Disordered" evidence="1">
    <location>
        <begin position="163"/>
        <end position="185"/>
    </location>
</feature>
<dbReference type="EMBL" id="SRLO01000517">
    <property type="protein sequence ID" value="TNN53396.1"/>
    <property type="molecule type" value="Genomic_DNA"/>
</dbReference>
<keyword evidence="3" id="KW-1185">Reference proteome</keyword>
<name>A0A4Z2GIW8_9TELE</name>
<organism evidence="2 3">
    <name type="scientific">Liparis tanakae</name>
    <name type="common">Tanaka's snailfish</name>
    <dbReference type="NCBI Taxonomy" id="230148"/>
    <lineage>
        <taxon>Eukaryota</taxon>
        <taxon>Metazoa</taxon>
        <taxon>Chordata</taxon>
        <taxon>Craniata</taxon>
        <taxon>Vertebrata</taxon>
        <taxon>Euteleostomi</taxon>
        <taxon>Actinopterygii</taxon>
        <taxon>Neopterygii</taxon>
        <taxon>Teleostei</taxon>
        <taxon>Neoteleostei</taxon>
        <taxon>Acanthomorphata</taxon>
        <taxon>Eupercaria</taxon>
        <taxon>Perciformes</taxon>
        <taxon>Cottioidei</taxon>
        <taxon>Cottales</taxon>
        <taxon>Liparidae</taxon>
        <taxon>Liparis</taxon>
    </lineage>
</organism>
<evidence type="ECO:0000313" key="2">
    <source>
        <dbReference type="EMBL" id="TNN53396.1"/>
    </source>
</evidence>
<comment type="caution">
    <text evidence="2">The sequence shown here is derived from an EMBL/GenBank/DDBJ whole genome shotgun (WGS) entry which is preliminary data.</text>
</comment>
<accession>A0A4Z2GIW8</accession>
<proteinExistence type="predicted"/>
<gene>
    <name evidence="2" type="ORF">EYF80_036383</name>
</gene>